<dbReference type="Pfam" id="PF01370">
    <property type="entry name" value="Epimerase"/>
    <property type="match status" value="1"/>
</dbReference>
<keyword evidence="5" id="KW-1185">Reference proteome</keyword>
<dbReference type="EMBL" id="BSVB01000001">
    <property type="protein sequence ID" value="GMA96756.1"/>
    <property type="molecule type" value="Genomic_DNA"/>
</dbReference>
<gene>
    <name evidence="4" type="ORF">GCM10025881_35800</name>
</gene>
<dbReference type="RefSeq" id="WP_284255272.1">
    <property type="nucleotide sequence ID" value="NZ_BSVB01000001.1"/>
</dbReference>
<evidence type="ECO:0008006" key="6">
    <source>
        <dbReference type="Google" id="ProtNLM"/>
    </source>
</evidence>
<dbReference type="Pfam" id="PF08338">
    <property type="entry name" value="DUF1731"/>
    <property type="match status" value="1"/>
</dbReference>
<evidence type="ECO:0000313" key="5">
    <source>
        <dbReference type="Proteomes" id="UP001157034"/>
    </source>
</evidence>
<evidence type="ECO:0000256" key="1">
    <source>
        <dbReference type="ARBA" id="ARBA00009353"/>
    </source>
</evidence>
<comment type="similarity">
    <text evidence="1">Belongs to the NAD(P)-dependent epimerase/dehydratase family. SDR39U1 subfamily.</text>
</comment>
<organism evidence="4 5">
    <name type="scientific">Pseudolysinimonas kribbensis</name>
    <dbReference type="NCBI Taxonomy" id="433641"/>
    <lineage>
        <taxon>Bacteria</taxon>
        <taxon>Bacillati</taxon>
        <taxon>Actinomycetota</taxon>
        <taxon>Actinomycetes</taxon>
        <taxon>Micrococcales</taxon>
        <taxon>Microbacteriaceae</taxon>
        <taxon>Pseudolysinimonas</taxon>
    </lineage>
</organism>
<dbReference type="NCBIfam" id="TIGR01777">
    <property type="entry name" value="yfcH"/>
    <property type="match status" value="1"/>
</dbReference>
<reference evidence="5" key="1">
    <citation type="journal article" date="2019" name="Int. J. Syst. Evol. Microbiol.">
        <title>The Global Catalogue of Microorganisms (GCM) 10K type strain sequencing project: providing services to taxonomists for standard genome sequencing and annotation.</title>
        <authorList>
            <consortium name="The Broad Institute Genomics Platform"/>
            <consortium name="The Broad Institute Genome Sequencing Center for Infectious Disease"/>
            <person name="Wu L."/>
            <person name="Ma J."/>
        </authorList>
    </citation>
    <scope>NUCLEOTIDE SEQUENCE [LARGE SCALE GENOMIC DNA]</scope>
    <source>
        <strain evidence="5">NBRC 108894</strain>
    </source>
</reference>
<evidence type="ECO:0000259" key="2">
    <source>
        <dbReference type="Pfam" id="PF01370"/>
    </source>
</evidence>
<dbReference type="InterPro" id="IPR036291">
    <property type="entry name" value="NAD(P)-bd_dom_sf"/>
</dbReference>
<protein>
    <recommendedName>
        <fullName evidence="6">TIGR01777 family protein</fullName>
    </recommendedName>
</protein>
<dbReference type="SUPFAM" id="SSF51735">
    <property type="entry name" value="NAD(P)-binding Rossmann-fold domains"/>
    <property type="match status" value="1"/>
</dbReference>
<evidence type="ECO:0000313" key="4">
    <source>
        <dbReference type="EMBL" id="GMA96756.1"/>
    </source>
</evidence>
<dbReference type="Gene3D" id="3.40.50.720">
    <property type="entry name" value="NAD(P)-binding Rossmann-like Domain"/>
    <property type="match status" value="1"/>
</dbReference>
<evidence type="ECO:0000259" key="3">
    <source>
        <dbReference type="Pfam" id="PF08338"/>
    </source>
</evidence>
<dbReference type="PANTHER" id="PTHR11092:SF0">
    <property type="entry name" value="EPIMERASE FAMILY PROTEIN SDR39U1"/>
    <property type="match status" value="1"/>
</dbReference>
<dbReference type="InterPro" id="IPR001509">
    <property type="entry name" value="Epimerase_deHydtase"/>
</dbReference>
<proteinExistence type="inferred from homology"/>
<sequence>MQALGDVDAVVNLSGASIARMPWTRGYRRQLLDSRVAATRTLADAMNQVRRPPAVFVSGSAVGIYGDRPGERLTEESARGRGFFPDLVEEWEKTSHLAPAATRVVQIRSGVVIARGGGMAPVRTLTGVGLGARFGTGGQHWPWISLHDEVAAIRHLLTRSALAGPVALVGPTPATSDRVTHGFARRMRRPYALRAPEGVIRRVLGEAGQRLLLDSMKVVPVRLQADGFTWTHPRVEDAIDAVFAA</sequence>
<feature type="domain" description="DUF1731" evidence="3">
    <location>
        <begin position="195"/>
        <end position="241"/>
    </location>
</feature>
<comment type="caution">
    <text evidence="4">The sequence shown here is derived from an EMBL/GenBank/DDBJ whole genome shotgun (WGS) entry which is preliminary data.</text>
</comment>
<dbReference type="Proteomes" id="UP001157034">
    <property type="component" value="Unassembled WGS sequence"/>
</dbReference>
<accession>A0ABQ6KER0</accession>
<name>A0ABQ6KER0_9MICO</name>
<dbReference type="PANTHER" id="PTHR11092">
    <property type="entry name" value="SUGAR NUCLEOTIDE EPIMERASE RELATED"/>
    <property type="match status" value="1"/>
</dbReference>
<feature type="domain" description="NAD-dependent epimerase/dehydratase" evidence="2">
    <location>
        <begin position="6"/>
        <end position="72"/>
    </location>
</feature>
<dbReference type="InterPro" id="IPR010099">
    <property type="entry name" value="SDR39U1"/>
</dbReference>
<dbReference type="InterPro" id="IPR013549">
    <property type="entry name" value="DUF1731"/>
</dbReference>